<evidence type="ECO:0000256" key="1">
    <source>
        <dbReference type="ARBA" id="ARBA00004651"/>
    </source>
</evidence>
<evidence type="ECO:0000256" key="6">
    <source>
        <dbReference type="ARBA" id="ARBA00022989"/>
    </source>
</evidence>
<feature type="transmembrane region" description="Helical" evidence="8">
    <location>
        <begin position="13"/>
        <end position="46"/>
    </location>
</feature>
<reference evidence="9" key="1">
    <citation type="submission" date="2020-10" db="EMBL/GenBank/DDBJ databases">
        <authorList>
            <person name="Gilroy R."/>
        </authorList>
    </citation>
    <scope>NUCLEOTIDE SEQUENCE</scope>
    <source>
        <strain evidence="9">B1-20833</strain>
    </source>
</reference>
<gene>
    <name evidence="9" type="ORF">IAC06_01950</name>
</gene>
<dbReference type="PANTHER" id="PTHR21716:SF53">
    <property type="entry name" value="PERMEASE PERM-RELATED"/>
    <property type="match status" value="1"/>
</dbReference>
<sequence length="402" mass="44446">MEKECWRDTLSKYIIYTALAAVICAVCWYFRNILIYILIAGVLSLIGGPLSESLKKIHIRKWRFPDWAAAIVTIVIILGLLLSILTLIIPIITSIVKDISLVDVSNTVKSISGPLADFNMFLTEKFPNLGPDFRIEKAVMEQLQKLFSVSVFSSVLSSVTSFLASFGVGIFSIVFIAFFFFKENGMFTRIISALVPDRHEAKAKESIGDITHLLSRYFLGLLVEICGVAIINFLGLMFIARMGFSASIGIAFMTGIMNVVPYVGPWIGGALGTVLGIAMKYVCSTHIGLDVNLWTFIIIMVAIFCVTQIVDNYFFQPIIYSSSIKAHPLEIFIVLLMAGTIGGILGMLVAIPCYTVIRVIAGKFFRSIKFIRQLIPEEEPAVTSGRFIGQGKNGKNKDMTEQ</sequence>
<evidence type="ECO:0000313" key="9">
    <source>
        <dbReference type="EMBL" id="MBO8451634.1"/>
    </source>
</evidence>
<dbReference type="InterPro" id="IPR002549">
    <property type="entry name" value="AI-2E-like"/>
</dbReference>
<organism evidence="9 10">
    <name type="scientific">Candidatus Cryptobacteroides intestinavium</name>
    <dbReference type="NCBI Taxonomy" id="2840766"/>
    <lineage>
        <taxon>Bacteria</taxon>
        <taxon>Pseudomonadati</taxon>
        <taxon>Bacteroidota</taxon>
        <taxon>Bacteroidia</taxon>
        <taxon>Bacteroidales</taxon>
        <taxon>Candidatus Cryptobacteroides</taxon>
    </lineage>
</organism>
<feature type="transmembrane region" description="Helical" evidence="8">
    <location>
        <begin position="67"/>
        <end position="92"/>
    </location>
</feature>
<dbReference type="PANTHER" id="PTHR21716">
    <property type="entry name" value="TRANSMEMBRANE PROTEIN"/>
    <property type="match status" value="1"/>
</dbReference>
<evidence type="ECO:0000256" key="7">
    <source>
        <dbReference type="ARBA" id="ARBA00023136"/>
    </source>
</evidence>
<evidence type="ECO:0000256" key="2">
    <source>
        <dbReference type="ARBA" id="ARBA00009773"/>
    </source>
</evidence>
<comment type="similarity">
    <text evidence="2">Belongs to the autoinducer-2 exporter (AI-2E) (TC 2.A.86) family.</text>
</comment>
<reference evidence="9" key="2">
    <citation type="journal article" date="2021" name="PeerJ">
        <title>Extensive microbial diversity within the chicken gut microbiome revealed by metagenomics and culture.</title>
        <authorList>
            <person name="Gilroy R."/>
            <person name="Ravi A."/>
            <person name="Getino M."/>
            <person name="Pursley I."/>
            <person name="Horton D.L."/>
            <person name="Alikhan N.F."/>
            <person name="Baker D."/>
            <person name="Gharbi K."/>
            <person name="Hall N."/>
            <person name="Watson M."/>
            <person name="Adriaenssens E.M."/>
            <person name="Foster-Nyarko E."/>
            <person name="Jarju S."/>
            <person name="Secka A."/>
            <person name="Antonio M."/>
            <person name="Oren A."/>
            <person name="Chaudhuri R.R."/>
            <person name="La Ragione R."/>
            <person name="Hildebrand F."/>
            <person name="Pallen M.J."/>
        </authorList>
    </citation>
    <scope>NUCLEOTIDE SEQUENCE</scope>
    <source>
        <strain evidence="9">B1-20833</strain>
    </source>
</reference>
<keyword evidence="3" id="KW-0813">Transport</keyword>
<evidence type="ECO:0000256" key="8">
    <source>
        <dbReference type="SAM" id="Phobius"/>
    </source>
</evidence>
<evidence type="ECO:0000256" key="3">
    <source>
        <dbReference type="ARBA" id="ARBA00022448"/>
    </source>
</evidence>
<dbReference type="GO" id="GO:0005886">
    <property type="term" value="C:plasma membrane"/>
    <property type="evidence" value="ECO:0007669"/>
    <property type="project" value="UniProtKB-SubCell"/>
</dbReference>
<keyword evidence="5 8" id="KW-0812">Transmembrane</keyword>
<feature type="transmembrane region" description="Helical" evidence="8">
    <location>
        <begin position="217"/>
        <end position="239"/>
    </location>
</feature>
<feature type="transmembrane region" description="Helical" evidence="8">
    <location>
        <begin position="331"/>
        <end position="357"/>
    </location>
</feature>
<proteinExistence type="inferred from homology"/>
<accession>A0A9D9HHN5</accession>
<name>A0A9D9HHN5_9BACT</name>
<feature type="transmembrane region" description="Helical" evidence="8">
    <location>
        <begin position="259"/>
        <end position="279"/>
    </location>
</feature>
<dbReference type="AlphaFoldDB" id="A0A9D9HHN5"/>
<keyword evidence="7 8" id="KW-0472">Membrane</keyword>
<keyword evidence="6 8" id="KW-1133">Transmembrane helix</keyword>
<feature type="transmembrane region" description="Helical" evidence="8">
    <location>
        <begin position="291"/>
        <end position="311"/>
    </location>
</feature>
<feature type="transmembrane region" description="Helical" evidence="8">
    <location>
        <begin position="162"/>
        <end position="181"/>
    </location>
</feature>
<comment type="subcellular location">
    <subcellularLocation>
        <location evidence="1">Cell membrane</location>
        <topology evidence="1">Multi-pass membrane protein</topology>
    </subcellularLocation>
</comment>
<evidence type="ECO:0000256" key="5">
    <source>
        <dbReference type="ARBA" id="ARBA00022692"/>
    </source>
</evidence>
<comment type="caution">
    <text evidence="9">The sequence shown here is derived from an EMBL/GenBank/DDBJ whole genome shotgun (WGS) entry which is preliminary data.</text>
</comment>
<protein>
    <submittedName>
        <fullName evidence="9">AI-2E family transporter</fullName>
    </submittedName>
</protein>
<evidence type="ECO:0000256" key="4">
    <source>
        <dbReference type="ARBA" id="ARBA00022475"/>
    </source>
</evidence>
<evidence type="ECO:0000313" key="10">
    <source>
        <dbReference type="Proteomes" id="UP000823661"/>
    </source>
</evidence>
<dbReference type="Pfam" id="PF01594">
    <property type="entry name" value="AI-2E_transport"/>
    <property type="match status" value="1"/>
</dbReference>
<dbReference type="EMBL" id="JADIMI010000016">
    <property type="protein sequence ID" value="MBO8451634.1"/>
    <property type="molecule type" value="Genomic_DNA"/>
</dbReference>
<dbReference type="Proteomes" id="UP000823661">
    <property type="component" value="Unassembled WGS sequence"/>
</dbReference>
<keyword evidence="4" id="KW-1003">Cell membrane</keyword>